<keyword evidence="5" id="KW-1185">Reference proteome</keyword>
<evidence type="ECO:0000313" key="3">
    <source>
        <dbReference type="EMBL" id="QCN85530.1"/>
    </source>
</evidence>
<dbReference type="RefSeq" id="WP_127180412.1">
    <property type="nucleotide sequence ID" value="NZ_CP029078.1"/>
</dbReference>
<evidence type="ECO:0000313" key="4">
    <source>
        <dbReference type="Proteomes" id="UP000271291"/>
    </source>
</evidence>
<organism evidence="2 4">
    <name type="scientific">Streptomyces griseoviridis</name>
    <dbReference type="NCBI Taxonomy" id="45398"/>
    <lineage>
        <taxon>Bacteria</taxon>
        <taxon>Bacillati</taxon>
        <taxon>Actinomycetota</taxon>
        <taxon>Actinomycetes</taxon>
        <taxon>Kitasatosporales</taxon>
        <taxon>Streptomycetaceae</taxon>
        <taxon>Streptomyces</taxon>
    </lineage>
</organism>
<dbReference type="EMBL" id="CP029078">
    <property type="protein sequence ID" value="QCN85530.1"/>
    <property type="molecule type" value="Genomic_DNA"/>
</dbReference>
<evidence type="ECO:0000313" key="2">
    <source>
        <dbReference type="EMBL" id="AZS87620.1"/>
    </source>
</evidence>
<protein>
    <submittedName>
        <fullName evidence="2">DUF397 domain-containing protein</fullName>
    </submittedName>
</protein>
<reference evidence="3 5" key="1">
    <citation type="submission" date="2018-04" db="EMBL/GenBank/DDBJ databases">
        <title>Complete genome sequences of Streptomyces griseoviridis K61 and characterization of antagonistic properties of biological control agents.</title>
        <authorList>
            <person name="Mariita R.M."/>
            <person name="Sello J.K."/>
        </authorList>
    </citation>
    <scope>NUCLEOTIDE SEQUENCE [LARGE SCALE GENOMIC DNA]</scope>
    <source>
        <strain evidence="3 5">K61</strain>
    </source>
</reference>
<accession>A0A3S9ZIG6</accession>
<reference evidence="2 4" key="2">
    <citation type="submission" date="2018-12" db="EMBL/GenBank/DDBJ databases">
        <title>Streptomyces griseoviridis F1-27 complete genome.</title>
        <authorList>
            <person name="Mariita R.M."/>
            <person name="Sello J.K."/>
        </authorList>
    </citation>
    <scope>NUCLEOTIDE SEQUENCE [LARGE SCALE GENOMIC DNA]</scope>
    <source>
        <strain evidence="2 4">F1-27</strain>
    </source>
</reference>
<dbReference type="Proteomes" id="UP000271291">
    <property type="component" value="Chromosome"/>
</dbReference>
<dbReference type="AlphaFoldDB" id="A0A3S9ZIG6"/>
<evidence type="ECO:0000313" key="5">
    <source>
        <dbReference type="Proteomes" id="UP000501753"/>
    </source>
</evidence>
<dbReference type="Pfam" id="PF04149">
    <property type="entry name" value="DUF397"/>
    <property type="match status" value="1"/>
</dbReference>
<sequence>MSGEEPGLGLDGLTWFKSTYSAGNGGECVEIATHPGGVHVRDSKDTTRTALAVHPAAWNTFLQFAAV</sequence>
<dbReference type="InterPro" id="IPR007278">
    <property type="entry name" value="DUF397"/>
</dbReference>
<evidence type="ECO:0000259" key="1">
    <source>
        <dbReference type="Pfam" id="PF04149"/>
    </source>
</evidence>
<name>A0A3S9ZIG6_STRGD</name>
<dbReference type="Proteomes" id="UP000501753">
    <property type="component" value="Chromosome"/>
</dbReference>
<proteinExistence type="predicted"/>
<dbReference type="EMBL" id="CP034687">
    <property type="protein sequence ID" value="AZS87620.1"/>
    <property type="molecule type" value="Genomic_DNA"/>
</dbReference>
<feature type="domain" description="DUF397" evidence="1">
    <location>
        <begin position="13"/>
        <end position="64"/>
    </location>
</feature>
<gene>
    <name evidence="3" type="ORF">DDJ31_11365</name>
    <name evidence="2" type="ORF">ELQ87_27900</name>
</gene>
<dbReference type="KEGG" id="sgd:ELQ87_27900"/>
<dbReference type="OrthoDB" id="4562195at2"/>